<evidence type="ECO:0000256" key="8">
    <source>
        <dbReference type="ARBA" id="ARBA00023242"/>
    </source>
</evidence>
<keyword evidence="8 9" id="KW-0539">Nucleus</keyword>
<dbReference type="Gene3D" id="3.30.70.2610">
    <property type="match status" value="1"/>
</dbReference>
<reference evidence="11" key="1">
    <citation type="submission" date="2023-04" db="EMBL/GenBank/DDBJ databases">
        <title>Ambrosiozyma monospora NBRC 1965.</title>
        <authorList>
            <person name="Ichikawa N."/>
            <person name="Sato H."/>
            <person name="Tonouchi N."/>
        </authorList>
    </citation>
    <scope>NUCLEOTIDE SEQUENCE</scope>
    <source>
        <strain evidence="11">NBRC 1965</strain>
    </source>
</reference>
<comment type="similarity">
    <text evidence="3 9">Belongs to the TFB2 family.</text>
</comment>
<evidence type="ECO:0000256" key="1">
    <source>
        <dbReference type="ARBA" id="ARBA00002817"/>
    </source>
</evidence>
<feature type="domain" description="Transcription factor Tfb2 C-terminal" evidence="10">
    <location>
        <begin position="495"/>
        <end position="526"/>
    </location>
</feature>
<dbReference type="InterPro" id="IPR004598">
    <property type="entry name" value="TFIIH_p52/Tfb2"/>
</dbReference>
<comment type="subcellular location">
    <subcellularLocation>
        <location evidence="2 9">Nucleus</location>
    </subcellularLocation>
</comment>
<dbReference type="GO" id="GO:0005675">
    <property type="term" value="C:transcription factor TFIIH holo complex"/>
    <property type="evidence" value="ECO:0007669"/>
    <property type="project" value="TreeGrafter"/>
</dbReference>
<dbReference type="EMBL" id="BSXU01000443">
    <property type="protein sequence ID" value="GMG20704.1"/>
    <property type="molecule type" value="Genomic_DNA"/>
</dbReference>
<dbReference type="Pfam" id="PF18307">
    <property type="entry name" value="Tfb2_C"/>
    <property type="match status" value="1"/>
</dbReference>
<dbReference type="GO" id="GO:0000439">
    <property type="term" value="C:transcription factor TFIIH core complex"/>
    <property type="evidence" value="ECO:0007669"/>
    <property type="project" value="InterPro"/>
</dbReference>
<dbReference type="OrthoDB" id="364513at2759"/>
<protein>
    <recommendedName>
        <fullName evidence="9">RNA polymerase II transcription factor B subunit 2</fullName>
    </recommendedName>
</protein>
<comment type="function">
    <text evidence="1">Component of the general transcription and DNA repair factor IIH (TFIIH) core complex, which is involved in general and transcription-coupled nucleotide excision repair (NER) of damaged DNA and, when complexed to TFIIK, in RNA transcription by RNA polymerase II. In NER, TFIIH acts by opening DNA around the lesion to allow the excision of the damaged oligonucleotide and its replacement by a new DNA fragment. In transcription, TFIIH has an essential role in transcription initiation. When the pre-initiation complex (PIC) has been established, TFIIH is required for promoter opening and promoter escape. Phosphorylation of the C-terminal tail (CTD) of the largest subunit of RNA polymerase II by the kinase module TFIIK controls the initiation of transcription.</text>
</comment>
<gene>
    <name evidence="11" type="ORF">Amon01_000143100</name>
</gene>
<dbReference type="NCBIfam" id="TIGR00625">
    <property type="entry name" value="tfb2"/>
    <property type="match status" value="1"/>
</dbReference>
<dbReference type="GO" id="GO:0003690">
    <property type="term" value="F:double-stranded DNA binding"/>
    <property type="evidence" value="ECO:0007669"/>
    <property type="project" value="TreeGrafter"/>
</dbReference>
<evidence type="ECO:0000256" key="6">
    <source>
        <dbReference type="ARBA" id="ARBA00023163"/>
    </source>
</evidence>
<evidence type="ECO:0000256" key="7">
    <source>
        <dbReference type="ARBA" id="ARBA00023204"/>
    </source>
</evidence>
<proteinExistence type="inferred from homology"/>
<sequence>MSDSLTEPGELFRTTINEYLENLPEAVHTQLYQSPETCLAIFRLLPSLAKFYIMTLLFQDSPVRSSDLSRWIKQPLSAGGNPDVISHRNPNRMYQSESIHRLKALNLLKENKKQITNPTTGRSIQVIAIHLNKSFRDSFRRAIAGTKSLEDTDVDMDSTNTPTPVLEEPHHTGGGLSNLFEDDEKITIPSLDKYCLTKWESILHFMVGSDTRETPSFDVLRLLRFSHLMELPSDRQKREDLDADYDPDFETGRVSYDSLKKMLITQNGFQFLLQPINSQIWAFLLQYLKISETRHMNPVEVLNFIFMLGSLELGEGYPISTLSQTQILMLKDLADYGLIYDPGNKQNKERKYYPTRLATSLTSESTSFNTPAAVMNKEIDNGTSESSLIIETNFKLYCYTTSPLQIAILNLFVHLKARFQNMVTGAITRESVRSALLNGITADQIINYLQSHAHAGMVKMAEEKLAKSMEYETSIGNTAALARLKLEVLPPTVVDQIKLWQLELDRIQAFKGYLYTEFANDMEFERL</sequence>
<evidence type="ECO:0000313" key="12">
    <source>
        <dbReference type="Proteomes" id="UP001165063"/>
    </source>
</evidence>
<evidence type="ECO:0000256" key="3">
    <source>
        <dbReference type="ARBA" id="ARBA00007132"/>
    </source>
</evidence>
<evidence type="ECO:0000313" key="11">
    <source>
        <dbReference type="EMBL" id="GMG20704.1"/>
    </source>
</evidence>
<keyword evidence="4 9" id="KW-0227">DNA damage</keyword>
<dbReference type="Pfam" id="PF03849">
    <property type="entry name" value="Tfb2"/>
    <property type="match status" value="1"/>
</dbReference>
<evidence type="ECO:0000256" key="9">
    <source>
        <dbReference type="RuleBase" id="RU364024"/>
    </source>
</evidence>
<keyword evidence="12" id="KW-1185">Reference proteome</keyword>
<keyword evidence="5 9" id="KW-0805">Transcription regulation</keyword>
<dbReference type="Proteomes" id="UP001165063">
    <property type="component" value="Unassembled WGS sequence"/>
</dbReference>
<comment type="caution">
    <text evidence="11">The sequence shown here is derived from an EMBL/GenBank/DDBJ whole genome shotgun (WGS) entry which is preliminary data.</text>
</comment>
<dbReference type="InterPro" id="IPR040662">
    <property type="entry name" value="Tfb2_C"/>
</dbReference>
<dbReference type="GO" id="GO:0001671">
    <property type="term" value="F:ATPase activator activity"/>
    <property type="evidence" value="ECO:0007669"/>
    <property type="project" value="InterPro"/>
</dbReference>
<dbReference type="PANTHER" id="PTHR13152">
    <property type="entry name" value="TFIIH, POLYPEPTIDE 4"/>
    <property type="match status" value="1"/>
</dbReference>
<dbReference type="PANTHER" id="PTHR13152:SF0">
    <property type="entry name" value="GENERAL TRANSCRIPTION FACTOR IIH SUBUNIT 4"/>
    <property type="match status" value="1"/>
</dbReference>
<accession>A0A9W7DCT0</accession>
<organism evidence="11 12">
    <name type="scientific">Ambrosiozyma monospora</name>
    <name type="common">Yeast</name>
    <name type="synonym">Endomycopsis monosporus</name>
    <dbReference type="NCBI Taxonomy" id="43982"/>
    <lineage>
        <taxon>Eukaryota</taxon>
        <taxon>Fungi</taxon>
        <taxon>Dikarya</taxon>
        <taxon>Ascomycota</taxon>
        <taxon>Saccharomycotina</taxon>
        <taxon>Pichiomycetes</taxon>
        <taxon>Pichiales</taxon>
        <taxon>Pichiaceae</taxon>
        <taxon>Ambrosiozyma</taxon>
    </lineage>
</organism>
<evidence type="ECO:0000256" key="5">
    <source>
        <dbReference type="ARBA" id="ARBA00023015"/>
    </source>
</evidence>
<comment type="function">
    <text evidence="9">Component of the general transcription and DNA repair factor IIH (TFIIH) core complex which is involved in general and transcription-coupled nucleotide excision repair (NER) of damaged DNA.</text>
</comment>
<evidence type="ECO:0000256" key="2">
    <source>
        <dbReference type="ARBA" id="ARBA00004123"/>
    </source>
</evidence>
<dbReference type="GO" id="GO:0006289">
    <property type="term" value="P:nucleotide-excision repair"/>
    <property type="evidence" value="ECO:0007669"/>
    <property type="project" value="InterPro"/>
</dbReference>
<dbReference type="AlphaFoldDB" id="A0A9W7DCT0"/>
<name>A0A9W7DCT0_AMBMO</name>
<evidence type="ECO:0000259" key="10">
    <source>
        <dbReference type="Pfam" id="PF18307"/>
    </source>
</evidence>
<keyword evidence="7 9" id="KW-0234">DNA repair</keyword>
<keyword evidence="6 9" id="KW-0804">Transcription</keyword>
<evidence type="ECO:0000256" key="4">
    <source>
        <dbReference type="ARBA" id="ARBA00022763"/>
    </source>
</evidence>